<gene>
    <name evidence="3" type="ORF">C5O18_10185</name>
</gene>
<accession>A0A2P6AQ74</accession>
<dbReference type="Pfam" id="PF02321">
    <property type="entry name" value="OEP"/>
    <property type="match status" value="1"/>
</dbReference>
<organism evidence="3 4">
    <name type="scientific">Amnimonas aquatica</name>
    <dbReference type="NCBI Taxonomy" id="2094561"/>
    <lineage>
        <taxon>Bacteria</taxon>
        <taxon>Pseudomonadati</taxon>
        <taxon>Pseudomonadota</taxon>
        <taxon>Gammaproteobacteria</taxon>
        <taxon>Moraxellales</taxon>
        <taxon>Moraxellaceae</taxon>
        <taxon>Amnimonas</taxon>
    </lineage>
</organism>
<keyword evidence="4" id="KW-1185">Reference proteome</keyword>
<evidence type="ECO:0000256" key="2">
    <source>
        <dbReference type="SAM" id="MobiDB-lite"/>
    </source>
</evidence>
<evidence type="ECO:0000313" key="3">
    <source>
        <dbReference type="EMBL" id="PQA26297.1"/>
    </source>
</evidence>
<evidence type="ECO:0000256" key="1">
    <source>
        <dbReference type="ARBA" id="ARBA00007613"/>
    </source>
</evidence>
<dbReference type="InterPro" id="IPR003423">
    <property type="entry name" value="OMP_efflux"/>
</dbReference>
<name>A0A2P6AQ74_9GAMM</name>
<dbReference type="SUPFAM" id="SSF56954">
    <property type="entry name" value="Outer membrane efflux proteins (OEP)"/>
    <property type="match status" value="1"/>
</dbReference>
<feature type="region of interest" description="Disordered" evidence="2">
    <location>
        <begin position="15"/>
        <end position="50"/>
    </location>
</feature>
<feature type="compositionally biased region" description="Low complexity" evidence="2">
    <location>
        <begin position="26"/>
        <end position="36"/>
    </location>
</feature>
<dbReference type="AlphaFoldDB" id="A0A2P6AQ74"/>
<proteinExistence type="inferred from homology"/>
<dbReference type="PANTHER" id="PTHR30203:SF24">
    <property type="entry name" value="BLR4935 PROTEIN"/>
    <property type="match status" value="1"/>
</dbReference>
<dbReference type="GO" id="GO:0015562">
    <property type="term" value="F:efflux transmembrane transporter activity"/>
    <property type="evidence" value="ECO:0007669"/>
    <property type="project" value="InterPro"/>
</dbReference>
<evidence type="ECO:0000313" key="4">
    <source>
        <dbReference type="Proteomes" id="UP000243900"/>
    </source>
</evidence>
<dbReference type="RefSeq" id="WP_146089362.1">
    <property type="nucleotide sequence ID" value="NZ_PTQZ01000382.1"/>
</dbReference>
<sequence length="220" mass="23097">SAAARRQLASFWGAADIGGGLAGPVALPSAAGPEAPAEAHADDSPALRQAQARVREGEAAVRAAEAGRRPDITVSAGMKREADTRDESLLFGVSVPLPLFDRQQGALRAARAELVAAQAGLALARQQFGQAQDALLLQRDTAWREAAQLRDEVLPVAGRVLAGVREGYRAGKFSLLELLDAQRSLMSDREAYLAARQSFHQSDAALDELLGRAAVAGDAP</sequence>
<comment type="similarity">
    <text evidence="1">Belongs to the outer membrane factor (OMF) (TC 1.B.17) family.</text>
</comment>
<dbReference type="Gene3D" id="1.20.1600.10">
    <property type="entry name" value="Outer membrane efflux proteins (OEP)"/>
    <property type="match status" value="1"/>
</dbReference>
<protein>
    <recommendedName>
        <fullName evidence="5">TolC family protein</fullName>
    </recommendedName>
</protein>
<dbReference type="EMBL" id="PTQZ01000382">
    <property type="protein sequence ID" value="PQA26297.1"/>
    <property type="molecule type" value="Genomic_DNA"/>
</dbReference>
<feature type="non-terminal residue" evidence="3">
    <location>
        <position position="1"/>
    </location>
</feature>
<dbReference type="InterPro" id="IPR010131">
    <property type="entry name" value="MdtP/NodT-like"/>
</dbReference>
<comment type="caution">
    <text evidence="3">The sequence shown here is derived from an EMBL/GenBank/DDBJ whole genome shotgun (WGS) entry which is preliminary data.</text>
</comment>
<dbReference type="PANTHER" id="PTHR30203">
    <property type="entry name" value="OUTER MEMBRANE CATION EFFLUX PROTEIN"/>
    <property type="match status" value="1"/>
</dbReference>
<dbReference type="OrthoDB" id="6716807at2"/>
<evidence type="ECO:0008006" key="5">
    <source>
        <dbReference type="Google" id="ProtNLM"/>
    </source>
</evidence>
<dbReference type="Proteomes" id="UP000243900">
    <property type="component" value="Unassembled WGS sequence"/>
</dbReference>
<reference evidence="4" key="1">
    <citation type="submission" date="2018-02" db="EMBL/GenBank/DDBJ databases">
        <title>Genome sequencing of Solimonas sp. HR-BB.</title>
        <authorList>
            <person name="Lee Y."/>
            <person name="Jeon C.O."/>
        </authorList>
    </citation>
    <scope>NUCLEOTIDE SEQUENCE [LARGE SCALE GENOMIC DNA]</scope>
    <source>
        <strain evidence="4">HR-E</strain>
    </source>
</reference>